<dbReference type="InterPro" id="IPR025966">
    <property type="entry name" value="OppC_N"/>
</dbReference>
<protein>
    <submittedName>
        <fullName evidence="9">Peptide ABC transporter permease</fullName>
    </submittedName>
</protein>
<feature type="transmembrane region" description="Helical" evidence="7">
    <location>
        <begin position="79"/>
        <end position="103"/>
    </location>
</feature>
<evidence type="ECO:0000256" key="4">
    <source>
        <dbReference type="ARBA" id="ARBA00022692"/>
    </source>
</evidence>
<keyword evidence="2 7" id="KW-0813">Transport</keyword>
<dbReference type="InterPro" id="IPR000515">
    <property type="entry name" value="MetI-like"/>
</dbReference>
<reference evidence="9 10" key="1">
    <citation type="submission" date="2017-11" db="EMBL/GenBank/DDBJ databases">
        <title>Genome-resolved metagenomics identifies genetic mobility, metabolic interactions, and unexpected diversity in perchlorate-reducing communities.</title>
        <authorList>
            <person name="Barnum T.P."/>
            <person name="Figueroa I.A."/>
            <person name="Carlstrom C.I."/>
            <person name="Lucas L.N."/>
            <person name="Engelbrektson A.L."/>
            <person name="Coates J.D."/>
        </authorList>
    </citation>
    <scope>NUCLEOTIDE SEQUENCE [LARGE SCALE GENOMIC DNA]</scope>
    <source>
        <strain evidence="9">BM706</strain>
    </source>
</reference>
<evidence type="ECO:0000259" key="8">
    <source>
        <dbReference type="PROSITE" id="PS50928"/>
    </source>
</evidence>
<keyword evidence="6 7" id="KW-0472">Membrane</keyword>
<evidence type="ECO:0000256" key="1">
    <source>
        <dbReference type="ARBA" id="ARBA00004651"/>
    </source>
</evidence>
<dbReference type="CDD" id="cd06261">
    <property type="entry name" value="TM_PBP2"/>
    <property type="match status" value="1"/>
</dbReference>
<feature type="transmembrane region" description="Helical" evidence="7">
    <location>
        <begin position="110"/>
        <end position="132"/>
    </location>
</feature>
<feature type="transmembrane region" description="Helical" evidence="7">
    <location>
        <begin position="241"/>
        <end position="263"/>
    </location>
</feature>
<keyword evidence="4 7" id="KW-0812">Transmembrane</keyword>
<proteinExistence type="inferred from homology"/>
<dbReference type="InterPro" id="IPR035906">
    <property type="entry name" value="MetI-like_sf"/>
</dbReference>
<dbReference type="PANTHER" id="PTHR43386:SF1">
    <property type="entry name" value="D,D-DIPEPTIDE TRANSPORT SYSTEM PERMEASE PROTEIN DDPC-RELATED"/>
    <property type="match status" value="1"/>
</dbReference>
<gene>
    <name evidence="9" type="ORF">C0601_00320</name>
</gene>
<dbReference type="EMBL" id="PKTG01000011">
    <property type="protein sequence ID" value="PLX20021.1"/>
    <property type="molecule type" value="Genomic_DNA"/>
</dbReference>
<dbReference type="AlphaFoldDB" id="A0A2N5ZN26"/>
<dbReference type="Gene3D" id="1.10.3720.10">
    <property type="entry name" value="MetI-like"/>
    <property type="match status" value="1"/>
</dbReference>
<evidence type="ECO:0000256" key="7">
    <source>
        <dbReference type="RuleBase" id="RU363032"/>
    </source>
</evidence>
<comment type="similarity">
    <text evidence="7">Belongs to the binding-protein-dependent transport system permease family.</text>
</comment>
<dbReference type="Proteomes" id="UP000234857">
    <property type="component" value="Unassembled WGS sequence"/>
</dbReference>
<name>A0A2N5ZN26_MUIH1</name>
<dbReference type="InterPro" id="IPR050366">
    <property type="entry name" value="BP-dependent_transpt_permease"/>
</dbReference>
<evidence type="ECO:0000256" key="2">
    <source>
        <dbReference type="ARBA" id="ARBA00022448"/>
    </source>
</evidence>
<feature type="transmembrane region" description="Helical" evidence="7">
    <location>
        <begin position="196"/>
        <end position="221"/>
    </location>
</feature>
<feature type="transmembrane region" description="Helical" evidence="7">
    <location>
        <begin position="14"/>
        <end position="35"/>
    </location>
</feature>
<feature type="domain" description="ABC transmembrane type-1" evidence="8">
    <location>
        <begin position="75"/>
        <end position="264"/>
    </location>
</feature>
<feature type="transmembrane region" description="Helical" evidence="7">
    <location>
        <begin position="138"/>
        <end position="157"/>
    </location>
</feature>
<keyword evidence="5 7" id="KW-1133">Transmembrane helix</keyword>
<sequence length="276" mass="30623">MLDYAMKRFFANKFAVLGLSVIVILILTAIFAPIICRFDPLEINLENKLLAPNSTYWFGTDELGRDIFSRMVYGTRVSITIGLISMGIASLLGIIIGSIAGYFGGKVDLLIMRVIEVVMCFPFMFLLLALIAYLPQSIYTIMVVIGLTRWTGIARLIRGQFIALREREFVMAARTIGASNLRIIFRHILPNAITPVLISITFGIAGAILAESGLSFLGFGVPVPQPSWGNILASGREYIDLAWWLMFYPGLAIFITVTCYNLVGEALRDALDPRLR</sequence>
<evidence type="ECO:0000256" key="5">
    <source>
        <dbReference type="ARBA" id="ARBA00022989"/>
    </source>
</evidence>
<dbReference type="PANTHER" id="PTHR43386">
    <property type="entry name" value="OLIGOPEPTIDE TRANSPORT SYSTEM PERMEASE PROTEIN APPC"/>
    <property type="match status" value="1"/>
</dbReference>
<dbReference type="GO" id="GO:0005886">
    <property type="term" value="C:plasma membrane"/>
    <property type="evidence" value="ECO:0007669"/>
    <property type="project" value="UniProtKB-SubCell"/>
</dbReference>
<comment type="caution">
    <text evidence="9">The sequence shown here is derived from an EMBL/GenBank/DDBJ whole genome shotgun (WGS) entry which is preliminary data.</text>
</comment>
<evidence type="ECO:0000256" key="6">
    <source>
        <dbReference type="ARBA" id="ARBA00023136"/>
    </source>
</evidence>
<dbReference type="SUPFAM" id="SSF161098">
    <property type="entry name" value="MetI-like"/>
    <property type="match status" value="1"/>
</dbReference>
<dbReference type="PROSITE" id="PS50928">
    <property type="entry name" value="ABC_TM1"/>
    <property type="match status" value="1"/>
</dbReference>
<evidence type="ECO:0000313" key="9">
    <source>
        <dbReference type="EMBL" id="PLX20021.1"/>
    </source>
</evidence>
<dbReference type="Pfam" id="PF00528">
    <property type="entry name" value="BPD_transp_1"/>
    <property type="match status" value="1"/>
</dbReference>
<evidence type="ECO:0000313" key="10">
    <source>
        <dbReference type="Proteomes" id="UP000234857"/>
    </source>
</evidence>
<dbReference type="Pfam" id="PF12911">
    <property type="entry name" value="OppC_N"/>
    <property type="match status" value="1"/>
</dbReference>
<dbReference type="GO" id="GO:0055085">
    <property type="term" value="P:transmembrane transport"/>
    <property type="evidence" value="ECO:0007669"/>
    <property type="project" value="InterPro"/>
</dbReference>
<keyword evidence="3" id="KW-1003">Cell membrane</keyword>
<comment type="subcellular location">
    <subcellularLocation>
        <location evidence="1 7">Cell membrane</location>
        <topology evidence="1 7">Multi-pass membrane protein</topology>
    </subcellularLocation>
</comment>
<accession>A0A2N5ZN26</accession>
<organism evidence="9 10">
    <name type="scientific">Muiribacterium halophilum</name>
    <dbReference type="NCBI Taxonomy" id="2053465"/>
    <lineage>
        <taxon>Bacteria</taxon>
        <taxon>Candidatus Muiribacteriota</taxon>
        <taxon>Candidatus Muiribacteriia</taxon>
        <taxon>Candidatus Muiribacteriales</taxon>
        <taxon>Candidatus Muiribacteriaceae</taxon>
        <taxon>Candidatus Muiribacterium</taxon>
    </lineage>
</organism>
<evidence type="ECO:0000256" key="3">
    <source>
        <dbReference type="ARBA" id="ARBA00022475"/>
    </source>
</evidence>